<name>A0ABY7WT73_9LACO</name>
<reference evidence="9 10" key="1">
    <citation type="submission" date="2023-02" db="EMBL/GenBank/DDBJ databases">
        <title>Genome sequence of Lacticaseibacillus sp. KACC 23028.</title>
        <authorList>
            <person name="Kim S."/>
            <person name="Heo J."/>
            <person name="Kwon S.-W."/>
        </authorList>
    </citation>
    <scope>NUCLEOTIDE SEQUENCE [LARGE SCALE GENOMIC DNA]</scope>
    <source>
        <strain evidence="9 10">KACC 23028</strain>
    </source>
</reference>
<accession>A0ABY7WT73</accession>
<keyword evidence="6" id="KW-0812">Transmembrane</keyword>
<evidence type="ECO:0000256" key="4">
    <source>
        <dbReference type="ARBA" id="ARBA00023088"/>
    </source>
</evidence>
<feature type="signal peptide" evidence="7">
    <location>
        <begin position="1"/>
        <end position="33"/>
    </location>
</feature>
<keyword evidence="1" id="KW-0134">Cell wall</keyword>
<feature type="compositionally biased region" description="Low complexity" evidence="5">
    <location>
        <begin position="221"/>
        <end position="241"/>
    </location>
</feature>
<dbReference type="InterPro" id="IPR019931">
    <property type="entry name" value="LPXTG_anchor"/>
</dbReference>
<dbReference type="PROSITE" id="PS50847">
    <property type="entry name" value="GRAM_POS_ANCHORING"/>
    <property type="match status" value="1"/>
</dbReference>
<feature type="chain" id="PRO_5045347488" evidence="7">
    <location>
        <begin position="34"/>
        <end position="300"/>
    </location>
</feature>
<feature type="domain" description="Gram-positive cocci surface proteins LPxTG" evidence="8">
    <location>
        <begin position="266"/>
        <end position="300"/>
    </location>
</feature>
<dbReference type="Proteomes" id="UP001220377">
    <property type="component" value="Chromosome"/>
</dbReference>
<evidence type="ECO:0000256" key="6">
    <source>
        <dbReference type="SAM" id="Phobius"/>
    </source>
</evidence>
<feature type="compositionally biased region" description="Low complexity" evidence="5">
    <location>
        <begin position="157"/>
        <end position="201"/>
    </location>
</feature>
<dbReference type="NCBIfam" id="TIGR01167">
    <property type="entry name" value="LPXTG_anchor"/>
    <property type="match status" value="1"/>
</dbReference>
<keyword evidence="3 7" id="KW-0732">Signal</keyword>
<evidence type="ECO:0000256" key="5">
    <source>
        <dbReference type="SAM" id="MobiDB-lite"/>
    </source>
</evidence>
<organism evidence="9 10">
    <name type="scientific">Lacticaseibacillus pabuli</name>
    <dbReference type="NCBI Taxonomy" id="3025672"/>
    <lineage>
        <taxon>Bacteria</taxon>
        <taxon>Bacillati</taxon>
        <taxon>Bacillota</taxon>
        <taxon>Bacilli</taxon>
        <taxon>Lactobacillales</taxon>
        <taxon>Lactobacillaceae</taxon>
        <taxon>Lacticaseibacillus</taxon>
    </lineage>
</organism>
<proteinExistence type="predicted"/>
<keyword evidence="2" id="KW-0964">Secreted</keyword>
<feature type="region of interest" description="Disordered" evidence="5">
    <location>
        <begin position="51"/>
        <end position="74"/>
    </location>
</feature>
<feature type="region of interest" description="Disordered" evidence="5">
    <location>
        <begin position="147"/>
        <end position="241"/>
    </location>
</feature>
<gene>
    <name evidence="9" type="ORF">PQ472_12235</name>
</gene>
<feature type="transmembrane region" description="Helical" evidence="6">
    <location>
        <begin position="276"/>
        <end position="294"/>
    </location>
</feature>
<keyword evidence="6" id="KW-0472">Membrane</keyword>
<protein>
    <submittedName>
        <fullName evidence="9">LPXTG cell wall anchor domain-containing protein</fullName>
    </submittedName>
</protein>
<keyword evidence="10" id="KW-1185">Reference proteome</keyword>
<keyword evidence="6" id="KW-1133">Transmembrane helix</keyword>
<evidence type="ECO:0000259" key="8">
    <source>
        <dbReference type="PROSITE" id="PS50847"/>
    </source>
</evidence>
<evidence type="ECO:0000256" key="3">
    <source>
        <dbReference type="ARBA" id="ARBA00022729"/>
    </source>
</evidence>
<evidence type="ECO:0000256" key="2">
    <source>
        <dbReference type="ARBA" id="ARBA00022525"/>
    </source>
</evidence>
<keyword evidence="4" id="KW-0572">Peptidoglycan-anchor</keyword>
<evidence type="ECO:0000256" key="1">
    <source>
        <dbReference type="ARBA" id="ARBA00022512"/>
    </source>
</evidence>
<sequence>MSAKINTTSKRLLASTLAIAALLSGTAALGANAVNAGGVVTSPDPQWVVSNDPKTGQPVRHATGDSQAGQGVSVDPGHYHANTPTGKMNVTYIDDVTGAIVGTHTYTGYEGYPVGYDNYWTPSGYSIIWGIVNPIYGGAGDGQTNAPAPDSVFYVHKNATPPTNPTNPTNPVTPTNPTTPTTPVTTPQQPAQPAKPAKPTTDTSKPVTLPDTFGGKDGKGTTKPSKQAASSKNAAQTAAVQQKTAQRVATASKTATPVAQQGTAALPQTGDNNNSLLATIGLALAGFLSVLGLYRVRQEN</sequence>
<dbReference type="RefSeq" id="WP_274260257.1">
    <property type="nucleotide sequence ID" value="NZ_CP117884.1"/>
</dbReference>
<evidence type="ECO:0000313" key="10">
    <source>
        <dbReference type="Proteomes" id="UP001220377"/>
    </source>
</evidence>
<dbReference type="Pfam" id="PF00746">
    <property type="entry name" value="Gram_pos_anchor"/>
    <property type="match status" value="1"/>
</dbReference>
<evidence type="ECO:0000256" key="7">
    <source>
        <dbReference type="SAM" id="SignalP"/>
    </source>
</evidence>
<evidence type="ECO:0000313" key="9">
    <source>
        <dbReference type="EMBL" id="WDF82643.1"/>
    </source>
</evidence>
<dbReference type="EMBL" id="CP117884">
    <property type="protein sequence ID" value="WDF82643.1"/>
    <property type="molecule type" value="Genomic_DNA"/>
</dbReference>